<evidence type="ECO:0000259" key="2">
    <source>
        <dbReference type="Pfam" id="PF00176"/>
    </source>
</evidence>
<dbReference type="PANTHER" id="PTHR45629">
    <property type="entry name" value="SNF2/RAD54 FAMILY MEMBER"/>
    <property type="match status" value="1"/>
</dbReference>
<keyword evidence="1" id="KW-0347">Helicase</keyword>
<proteinExistence type="predicted"/>
<dbReference type="Gene3D" id="3.40.50.10810">
    <property type="entry name" value="Tandem AAA-ATPase domain"/>
    <property type="match status" value="1"/>
</dbReference>
<dbReference type="AlphaFoldDB" id="A0A3B3Z5L0"/>
<evidence type="ECO:0000256" key="1">
    <source>
        <dbReference type="ARBA" id="ARBA00022806"/>
    </source>
</evidence>
<accession>A0A3B3Z5L0</accession>
<evidence type="ECO:0000313" key="3">
    <source>
        <dbReference type="Ensembl" id="ENSPMEP00000034540.1"/>
    </source>
</evidence>
<dbReference type="STRING" id="48701.ENSPMEP00000034540"/>
<protein>
    <recommendedName>
        <fullName evidence="2">SNF2 N-terminal domain-containing protein</fullName>
    </recommendedName>
</protein>
<dbReference type="Pfam" id="PF00176">
    <property type="entry name" value="SNF2-rel_dom"/>
    <property type="match status" value="1"/>
</dbReference>
<keyword evidence="4" id="KW-1185">Reference proteome</keyword>
<dbReference type="PANTHER" id="PTHR45629:SF7">
    <property type="entry name" value="DNA EXCISION REPAIR PROTEIN ERCC-6-RELATED"/>
    <property type="match status" value="1"/>
</dbReference>
<dbReference type="GO" id="GO:0005524">
    <property type="term" value="F:ATP binding"/>
    <property type="evidence" value="ECO:0007669"/>
    <property type="project" value="InterPro"/>
</dbReference>
<feature type="domain" description="SNF2 N-terminal" evidence="2">
    <location>
        <begin position="115"/>
        <end position="163"/>
    </location>
</feature>
<reference evidence="3" key="1">
    <citation type="submission" date="2025-08" db="UniProtKB">
        <authorList>
            <consortium name="Ensembl"/>
        </authorList>
    </citation>
    <scope>IDENTIFICATION</scope>
</reference>
<keyword evidence="1" id="KW-0547">Nucleotide-binding</keyword>
<reference evidence="3" key="2">
    <citation type="submission" date="2025-09" db="UniProtKB">
        <authorList>
            <consortium name="Ensembl"/>
        </authorList>
    </citation>
    <scope>IDENTIFICATION</scope>
</reference>
<dbReference type="InterPro" id="IPR000330">
    <property type="entry name" value="SNF2_N"/>
</dbReference>
<dbReference type="InterPro" id="IPR038718">
    <property type="entry name" value="SNF2-like_sf"/>
</dbReference>
<dbReference type="InterPro" id="IPR050496">
    <property type="entry name" value="SNF2_RAD54_helicase_repair"/>
</dbReference>
<dbReference type="SUPFAM" id="SSF52540">
    <property type="entry name" value="P-loop containing nucleoside triphosphate hydrolases"/>
    <property type="match status" value="1"/>
</dbReference>
<dbReference type="Ensembl" id="ENSPMET00000035159.1">
    <property type="protein sequence ID" value="ENSPMEP00000034540.1"/>
    <property type="gene ID" value="ENSPMEG00000023817.1"/>
</dbReference>
<dbReference type="GO" id="GO:0004386">
    <property type="term" value="F:helicase activity"/>
    <property type="evidence" value="ECO:0007669"/>
    <property type="project" value="UniProtKB-KW"/>
</dbReference>
<keyword evidence="1" id="KW-0378">Hydrolase</keyword>
<sequence>MASASAAVKEWREGDCCLAPSSPDGILREATIQRLTSSTQTNDTAWLIFRREPGEEEQKQEAISVTKLMRSGLKQSIQEKPVFPGSNADTILCTPLHLRDEDRVPYTINRYLRDYQRDGIRFIYNNYMSSTGCILGDDMGLGKTVQIIGFLAAVLHKTGTWEDVENNRPQFLQTQIPSNQSNPSKVGIKIYNYSVQLLKYLLHSIMCLRL</sequence>
<keyword evidence="1" id="KW-0067">ATP-binding</keyword>
<dbReference type="InterPro" id="IPR027417">
    <property type="entry name" value="P-loop_NTPase"/>
</dbReference>
<dbReference type="Proteomes" id="UP000261480">
    <property type="component" value="Unplaced"/>
</dbReference>
<organism evidence="3 4">
    <name type="scientific">Poecilia mexicana</name>
    <dbReference type="NCBI Taxonomy" id="48701"/>
    <lineage>
        <taxon>Eukaryota</taxon>
        <taxon>Metazoa</taxon>
        <taxon>Chordata</taxon>
        <taxon>Craniata</taxon>
        <taxon>Vertebrata</taxon>
        <taxon>Euteleostomi</taxon>
        <taxon>Actinopterygii</taxon>
        <taxon>Neopterygii</taxon>
        <taxon>Teleostei</taxon>
        <taxon>Neoteleostei</taxon>
        <taxon>Acanthomorphata</taxon>
        <taxon>Ovalentaria</taxon>
        <taxon>Atherinomorphae</taxon>
        <taxon>Cyprinodontiformes</taxon>
        <taxon>Poeciliidae</taxon>
        <taxon>Poeciliinae</taxon>
        <taxon>Poecilia</taxon>
    </lineage>
</organism>
<name>A0A3B3Z5L0_9TELE</name>
<evidence type="ECO:0000313" key="4">
    <source>
        <dbReference type="Proteomes" id="UP000261480"/>
    </source>
</evidence>